<dbReference type="AlphaFoldDB" id="A0A381TVR8"/>
<protein>
    <submittedName>
        <fullName evidence="1">Uncharacterized protein</fullName>
    </submittedName>
</protein>
<organism evidence="1">
    <name type="scientific">marine metagenome</name>
    <dbReference type="NCBI Taxonomy" id="408172"/>
    <lineage>
        <taxon>unclassified sequences</taxon>
        <taxon>metagenomes</taxon>
        <taxon>ecological metagenomes</taxon>
    </lineage>
</organism>
<dbReference type="EMBL" id="UINC01005166">
    <property type="protein sequence ID" value="SVA19531.1"/>
    <property type="molecule type" value="Genomic_DNA"/>
</dbReference>
<sequence>MFIGLKEVLINDNNLKPGHVKLPAMNTEFWVKRDKKECTVVLGESWTYGESLEGIASAKGKYDLDMQLRNCWGTEVATMLDTDYYQYAVPGNNNFYVFTSVHRILKLLSPLYDTVYLLVQMTEPSREDIVINELKGHPLAKLYDREYVQTLTVKDWCVENEDILLTYLKDTIAEFNNVKATVWKNFCTVQNDKDYNFKIIKETWIEYSAKINGFKIESPDFYNVRWLKTFLNDYPVIQKTKYLHEQLDKIQASNKFVNVSQNHCPHPDETAHKVWGLNVYNLMEK</sequence>
<gene>
    <name evidence="1" type="ORF">METZ01_LOCUS72385</name>
</gene>
<accession>A0A381TVR8</accession>
<proteinExistence type="predicted"/>
<reference evidence="1" key="1">
    <citation type="submission" date="2018-05" db="EMBL/GenBank/DDBJ databases">
        <authorList>
            <person name="Lanie J.A."/>
            <person name="Ng W.-L."/>
            <person name="Kazmierczak K.M."/>
            <person name="Andrzejewski T.M."/>
            <person name="Davidsen T.M."/>
            <person name="Wayne K.J."/>
            <person name="Tettelin H."/>
            <person name="Glass J.I."/>
            <person name="Rusch D."/>
            <person name="Podicherti R."/>
            <person name="Tsui H.-C.T."/>
            <person name="Winkler M.E."/>
        </authorList>
    </citation>
    <scope>NUCLEOTIDE SEQUENCE</scope>
</reference>
<name>A0A381TVR8_9ZZZZ</name>
<evidence type="ECO:0000313" key="1">
    <source>
        <dbReference type="EMBL" id="SVA19531.1"/>
    </source>
</evidence>